<dbReference type="AlphaFoldDB" id="A0A486UGU4"/>
<organism evidence="2">
    <name type="scientific">Klebsiella pneumoniae</name>
    <dbReference type="NCBI Taxonomy" id="573"/>
    <lineage>
        <taxon>Bacteria</taxon>
        <taxon>Pseudomonadati</taxon>
        <taxon>Pseudomonadota</taxon>
        <taxon>Gammaproteobacteria</taxon>
        <taxon>Enterobacterales</taxon>
        <taxon>Enterobacteriaceae</taxon>
        <taxon>Klebsiella/Raoultella group</taxon>
        <taxon>Klebsiella</taxon>
        <taxon>Klebsiella pneumoniae complex</taxon>
    </lineage>
</organism>
<proteinExistence type="predicted"/>
<evidence type="ECO:0000313" key="3">
    <source>
        <dbReference type="Proteomes" id="UP000376235"/>
    </source>
</evidence>
<dbReference type="EMBL" id="CAAHDD010000009">
    <property type="protein sequence ID" value="VGM37338.1"/>
    <property type="molecule type" value="Genomic_DNA"/>
</dbReference>
<name>A0A486UGU4_KLEPN</name>
<sequence length="103" mass="11484">MMMCHGIQAGVEAIAGLVKDEYAKEVSDVINATPGLLETIYSKAEGYLQEAARYEEVANKAYNDRKERGIKLPVDDIDTLESLREEIREEGKKLYTALTTDDA</sequence>
<evidence type="ECO:0000313" key="2">
    <source>
        <dbReference type="EMBL" id="VGM37338.1"/>
    </source>
</evidence>
<reference evidence="2 3" key="1">
    <citation type="submission" date="2019-03" db="EMBL/GenBank/DDBJ databases">
        <authorList>
            <consortium name="Pathogen Informatics"/>
        </authorList>
    </citation>
    <scope>NUCLEOTIDE SEQUENCE</scope>
    <source>
        <strain evidence="2">5012STDY7626358</strain>
        <strain evidence="1 3">5012STDY7626430</strain>
    </source>
</reference>
<accession>A0A486UGU4</accession>
<gene>
    <name evidence="2" type="ORF">SAMEA4873559_03823</name>
    <name evidence="1" type="ORF">SAMEA4873632_04010</name>
</gene>
<dbReference type="EMBL" id="CAAHCC010000008">
    <property type="protein sequence ID" value="VGL05926.1"/>
    <property type="molecule type" value="Genomic_DNA"/>
</dbReference>
<protein>
    <submittedName>
        <fullName evidence="2">Uncharacterized protein</fullName>
    </submittedName>
</protein>
<dbReference type="Proteomes" id="UP000376235">
    <property type="component" value="Unassembled WGS sequence"/>
</dbReference>
<evidence type="ECO:0000313" key="1">
    <source>
        <dbReference type="EMBL" id="VGL05926.1"/>
    </source>
</evidence>